<organism evidence="3">
    <name type="scientific">Panicum hallii</name>
    <dbReference type="NCBI Taxonomy" id="206008"/>
    <lineage>
        <taxon>Eukaryota</taxon>
        <taxon>Viridiplantae</taxon>
        <taxon>Streptophyta</taxon>
        <taxon>Embryophyta</taxon>
        <taxon>Tracheophyta</taxon>
        <taxon>Spermatophyta</taxon>
        <taxon>Magnoliopsida</taxon>
        <taxon>Liliopsida</taxon>
        <taxon>Poales</taxon>
        <taxon>Poaceae</taxon>
        <taxon>PACMAD clade</taxon>
        <taxon>Panicoideae</taxon>
        <taxon>Panicodae</taxon>
        <taxon>Paniceae</taxon>
        <taxon>Panicinae</taxon>
        <taxon>Panicum</taxon>
        <taxon>Panicum sect. Panicum</taxon>
    </lineage>
</organism>
<feature type="transmembrane region" description="Helical" evidence="1">
    <location>
        <begin position="359"/>
        <end position="377"/>
    </location>
</feature>
<feature type="transmembrane region" description="Helical" evidence="1">
    <location>
        <begin position="13"/>
        <end position="35"/>
    </location>
</feature>
<protein>
    <recommendedName>
        <fullName evidence="2">DUF4220 domain-containing protein</fullName>
    </recommendedName>
</protein>
<name>A0A2S3I036_9POAL</name>
<feature type="transmembrane region" description="Helical" evidence="1">
    <location>
        <begin position="147"/>
        <end position="163"/>
    </location>
</feature>
<feature type="transmembrane region" description="Helical" evidence="1">
    <location>
        <begin position="116"/>
        <end position="135"/>
    </location>
</feature>
<proteinExistence type="predicted"/>
<keyword evidence="1" id="KW-0812">Transmembrane</keyword>
<reference evidence="3" key="1">
    <citation type="submission" date="2018-04" db="EMBL/GenBank/DDBJ databases">
        <title>WGS assembly of Panicum hallii.</title>
        <authorList>
            <person name="Lovell J."/>
            <person name="Jenkins J."/>
            <person name="Lowry D."/>
            <person name="Mamidi S."/>
            <person name="Sreedasyam A."/>
            <person name="Weng X."/>
            <person name="Barry K."/>
            <person name="Bonette J."/>
            <person name="Campitelli B."/>
            <person name="Daum C."/>
            <person name="Gordon S."/>
            <person name="Gould B."/>
            <person name="Lipzen A."/>
            <person name="Macqueen A."/>
            <person name="Palacio-Mejia J."/>
            <person name="Plott C."/>
            <person name="Shakirov E."/>
            <person name="Shu S."/>
            <person name="Yoshinaga Y."/>
            <person name="Zane M."/>
            <person name="Rokhsar D."/>
            <person name="Grimwood J."/>
            <person name="Schmutz J."/>
            <person name="Juenger T."/>
        </authorList>
    </citation>
    <scope>NUCLEOTIDE SEQUENCE [LARGE SCALE GENOMIC DNA]</scope>
    <source>
        <strain evidence="3">FIL2</strain>
    </source>
</reference>
<evidence type="ECO:0000256" key="1">
    <source>
        <dbReference type="SAM" id="Phobius"/>
    </source>
</evidence>
<feature type="transmembrane region" description="Helical" evidence="1">
    <location>
        <begin position="47"/>
        <end position="70"/>
    </location>
</feature>
<dbReference type="InterPro" id="IPR007658">
    <property type="entry name" value="DUF594"/>
</dbReference>
<dbReference type="Pfam" id="PF04578">
    <property type="entry name" value="DUF594"/>
    <property type="match status" value="1"/>
</dbReference>
<accession>A0A2S3I036</accession>
<dbReference type="AlphaFoldDB" id="A0A2S3I036"/>
<keyword evidence="1" id="KW-0472">Membrane</keyword>
<evidence type="ECO:0000313" key="3">
    <source>
        <dbReference type="EMBL" id="PAN33585.1"/>
    </source>
</evidence>
<dbReference type="PANTHER" id="PTHR31325">
    <property type="entry name" value="OS01G0798800 PROTEIN-RELATED"/>
    <property type="match status" value="1"/>
</dbReference>
<dbReference type="Gramene" id="PAN33585">
    <property type="protein sequence ID" value="PAN33585"/>
    <property type="gene ID" value="PAHAL_6G031300"/>
</dbReference>
<dbReference type="InterPro" id="IPR025315">
    <property type="entry name" value="DUF4220"/>
</dbReference>
<dbReference type="EMBL" id="CM008051">
    <property type="protein sequence ID" value="PAN33585.1"/>
    <property type="molecule type" value="Genomic_DNA"/>
</dbReference>
<dbReference type="Pfam" id="PF13968">
    <property type="entry name" value="DUF4220"/>
    <property type="match status" value="1"/>
</dbReference>
<evidence type="ECO:0000259" key="2">
    <source>
        <dbReference type="Pfam" id="PF13968"/>
    </source>
</evidence>
<feature type="domain" description="DUF4220" evidence="2">
    <location>
        <begin position="50"/>
        <end position="345"/>
    </location>
</feature>
<sequence length="702" mass="80083">MSLSSAVQWWEEWQLRVLVLGSLAIQLYLAVLAPARKWPDLRSLFRFLIWLAYLGGDALAIYALATLFNRQKELQCYSSSADAGSHDLEVLWAPILLIHLGGRLSISAYNIEDNELWLRHLGVAISQVAVTLYVFSKSWSPAADKRLLAAAILLFILGVFRCFEKPFALRRASFNSLVTSFHAVPMTKSTKREVVLEKYIQQAADFVQRNQDPPTLDKARKQKHLNGISMPDMMFVDFANAYDSRLEKLEFLWSLDFETAFDALRLGLSRTFNLIYTKLWQFHDENREIDDWANFFSILLWISTLIFPIAPIVLFHISHKEGYKGSDVKVTYLLLYITYFSEILSSPGRLFYRRLTGGLYAWLFGSSGAMVAQHSLIEGVLAGNKKVFSILLCIGKRFPSFQDFLHHYIFGWHSPAGESITSLVHCHIKDGWMFHIRDVESYWEFNDSRGHQTLEHNGCEENLGWSIEKPFDESILLWHVATDFYFYRRAKGRSIDSINASVLPREISNYMMYLLSTKPEMLLPGSRATLFKTAYNELNEILQGDGGASTSNEKQLVEKIISKADNLDEEGFLRDAWLLAQALMQLGDDDKMWKVIRGVWVEMLRFSAGRCRGYLHAKSLCDGGEYLSFVSLLMSHAGLEIFPDKQQRVKLRLPKELRVCIAKQMIEEAAGNQPAAMVRVFGEENAAATQPSASHEIVIVDV</sequence>
<feature type="transmembrane region" description="Helical" evidence="1">
    <location>
        <begin position="330"/>
        <end position="352"/>
    </location>
</feature>
<feature type="transmembrane region" description="Helical" evidence="1">
    <location>
        <begin position="295"/>
        <end position="318"/>
    </location>
</feature>
<keyword evidence="1" id="KW-1133">Transmembrane helix</keyword>
<dbReference type="Proteomes" id="UP000243499">
    <property type="component" value="Chromosome 6"/>
</dbReference>
<gene>
    <name evidence="3" type="ORF">PAHAL_6G031300</name>
</gene>